<dbReference type="InterPro" id="IPR052155">
    <property type="entry name" value="Biofilm_reg_signaling"/>
</dbReference>
<dbReference type="OrthoDB" id="9759607at2"/>
<proteinExistence type="predicted"/>
<dbReference type="InterPro" id="IPR035965">
    <property type="entry name" value="PAS-like_dom_sf"/>
</dbReference>
<feature type="domain" description="PAC" evidence="2">
    <location>
        <begin position="337"/>
        <end position="389"/>
    </location>
</feature>
<dbReference type="Pfam" id="PF08448">
    <property type="entry name" value="PAS_4"/>
    <property type="match status" value="2"/>
</dbReference>
<dbReference type="PANTHER" id="PTHR44757:SF2">
    <property type="entry name" value="BIOFILM ARCHITECTURE MAINTENANCE PROTEIN MBAA"/>
    <property type="match status" value="1"/>
</dbReference>
<feature type="domain" description="PAS" evidence="1">
    <location>
        <begin position="141"/>
        <end position="186"/>
    </location>
</feature>
<organism evidence="4 5">
    <name type="scientific">Edaphobacillus lindanitolerans</name>
    <dbReference type="NCBI Taxonomy" id="550447"/>
    <lineage>
        <taxon>Bacteria</taxon>
        <taxon>Bacillati</taxon>
        <taxon>Bacillota</taxon>
        <taxon>Bacilli</taxon>
        <taxon>Bacillales</taxon>
        <taxon>Bacillaceae</taxon>
        <taxon>Edaphobacillus</taxon>
    </lineage>
</organism>
<dbReference type="InterPro" id="IPR043128">
    <property type="entry name" value="Rev_trsase/Diguanyl_cyclase"/>
</dbReference>
<dbReference type="InterPro" id="IPR001610">
    <property type="entry name" value="PAC"/>
</dbReference>
<dbReference type="Gene3D" id="3.30.70.270">
    <property type="match status" value="1"/>
</dbReference>
<keyword evidence="5" id="KW-1185">Reference proteome</keyword>
<evidence type="ECO:0000259" key="2">
    <source>
        <dbReference type="PROSITE" id="PS50113"/>
    </source>
</evidence>
<dbReference type="FunFam" id="3.30.70.270:FF:000001">
    <property type="entry name" value="Diguanylate cyclase domain protein"/>
    <property type="match status" value="1"/>
</dbReference>
<dbReference type="InterPro" id="IPR000160">
    <property type="entry name" value="GGDEF_dom"/>
</dbReference>
<evidence type="ECO:0000313" key="4">
    <source>
        <dbReference type="EMBL" id="SIT89514.1"/>
    </source>
</evidence>
<dbReference type="SUPFAM" id="SSF55785">
    <property type="entry name" value="PYP-like sensor domain (PAS domain)"/>
    <property type="match status" value="3"/>
</dbReference>
<dbReference type="PROSITE" id="PS50887">
    <property type="entry name" value="GGDEF"/>
    <property type="match status" value="1"/>
</dbReference>
<dbReference type="Proteomes" id="UP000187550">
    <property type="component" value="Unassembled WGS sequence"/>
</dbReference>
<dbReference type="Pfam" id="PF00990">
    <property type="entry name" value="GGDEF"/>
    <property type="match status" value="1"/>
</dbReference>
<dbReference type="AlphaFoldDB" id="A0A1U7PPX3"/>
<evidence type="ECO:0000259" key="1">
    <source>
        <dbReference type="PROSITE" id="PS50112"/>
    </source>
</evidence>
<dbReference type="SUPFAM" id="SSF55073">
    <property type="entry name" value="Nucleotide cyclase"/>
    <property type="match status" value="1"/>
</dbReference>
<dbReference type="InterPro" id="IPR029787">
    <property type="entry name" value="Nucleotide_cyclase"/>
</dbReference>
<dbReference type="InterPro" id="IPR013655">
    <property type="entry name" value="PAS_fold_3"/>
</dbReference>
<protein>
    <submittedName>
        <fullName evidence="4">PAS domain S-box-containing protein/diguanylate cyclase (GGDEF) domain-containing protein</fullName>
    </submittedName>
</protein>
<sequence length="551" mass="61880">MGGIYGNLPERVLVDGMTDMVFVMAIREDGKMVYEFFNRTARNTLGINEEIIGRTISDALGDVRGQLLEPLYREVADTGISAVYSDEYPDELGKTRYSETTLVPLFEEGTCTHIVATVRDVTEKIAARRSATLLNGRLELSGSKFRALFENNSDAVFELSADGTVLAANPAAGRLFGKPEKSFDGRPFAEVIGEGWGEREEKAFRSAHSESEGDIRVDVCSISGPVGCLLKFTPVMNAGTQIGCYAHLKDMRELDKLVGQFMESERRFRIIAEHVRDLILLVDKRWNFLYVSPSIKTVFGFTPDELSSSSGEKFVFPEDEPRLRETFDRTVLDNGVFTLRLRLAHAERGWVWAEMTGSAVYGSDGRFLHMVLVIRDITRQKEEEELLHNYAYHDPLTGLPNRRLFFDRLEQRLERYRMAGEPFAIILMDIDNFKQINDNWGHETGDEVIRAFGVRISGALEDGLVARYGGDEFVALIAECRDADEAAATGRRILDSLKSPLRITGREILVTTSLGIALSAPGRMSPEELLRLADRAMYHSKKEGSGRYRII</sequence>
<dbReference type="EMBL" id="FTPL01000003">
    <property type="protein sequence ID" value="SIT89514.1"/>
    <property type="molecule type" value="Genomic_DNA"/>
</dbReference>
<dbReference type="PANTHER" id="PTHR44757">
    <property type="entry name" value="DIGUANYLATE CYCLASE DGCP"/>
    <property type="match status" value="1"/>
</dbReference>
<accession>A0A1U7PPX3</accession>
<dbReference type="InterPro" id="IPR013656">
    <property type="entry name" value="PAS_4"/>
</dbReference>
<name>A0A1U7PPX3_9BACI</name>
<dbReference type="Pfam" id="PF08447">
    <property type="entry name" value="PAS_3"/>
    <property type="match status" value="1"/>
</dbReference>
<dbReference type="CDD" id="cd01949">
    <property type="entry name" value="GGDEF"/>
    <property type="match status" value="1"/>
</dbReference>
<dbReference type="SMART" id="SM00086">
    <property type="entry name" value="PAC"/>
    <property type="match status" value="1"/>
</dbReference>
<dbReference type="InterPro" id="IPR000014">
    <property type="entry name" value="PAS"/>
</dbReference>
<evidence type="ECO:0000313" key="5">
    <source>
        <dbReference type="Proteomes" id="UP000187550"/>
    </source>
</evidence>
<dbReference type="CDD" id="cd00130">
    <property type="entry name" value="PAS"/>
    <property type="match status" value="2"/>
</dbReference>
<dbReference type="SMART" id="SM00267">
    <property type="entry name" value="GGDEF"/>
    <property type="match status" value="1"/>
</dbReference>
<feature type="domain" description="GGDEF" evidence="3">
    <location>
        <begin position="421"/>
        <end position="551"/>
    </location>
</feature>
<dbReference type="PROSITE" id="PS50113">
    <property type="entry name" value="PAC"/>
    <property type="match status" value="1"/>
</dbReference>
<dbReference type="NCBIfam" id="TIGR00229">
    <property type="entry name" value="sensory_box"/>
    <property type="match status" value="3"/>
</dbReference>
<feature type="domain" description="PAS" evidence="1">
    <location>
        <begin position="264"/>
        <end position="334"/>
    </location>
</feature>
<gene>
    <name evidence="4" type="ORF">SAMN05428946_2427</name>
</gene>
<reference evidence="5" key="1">
    <citation type="submission" date="2017-01" db="EMBL/GenBank/DDBJ databases">
        <authorList>
            <person name="Varghese N."/>
            <person name="Submissions S."/>
        </authorList>
    </citation>
    <scope>NUCLEOTIDE SEQUENCE [LARGE SCALE GENOMIC DNA]</scope>
    <source>
        <strain evidence="5">MNA4</strain>
    </source>
</reference>
<evidence type="ECO:0000259" key="3">
    <source>
        <dbReference type="PROSITE" id="PS50887"/>
    </source>
</evidence>
<dbReference type="Gene3D" id="3.30.450.20">
    <property type="entry name" value="PAS domain"/>
    <property type="match status" value="3"/>
</dbReference>
<dbReference type="InterPro" id="IPR000700">
    <property type="entry name" value="PAS-assoc_C"/>
</dbReference>
<dbReference type="NCBIfam" id="TIGR00254">
    <property type="entry name" value="GGDEF"/>
    <property type="match status" value="1"/>
</dbReference>
<dbReference type="SMART" id="SM00091">
    <property type="entry name" value="PAS"/>
    <property type="match status" value="3"/>
</dbReference>
<dbReference type="STRING" id="550447.SAMN05428946_2427"/>
<dbReference type="RefSeq" id="WP_076759192.1">
    <property type="nucleotide sequence ID" value="NZ_FTPL01000003.1"/>
</dbReference>
<dbReference type="PROSITE" id="PS50112">
    <property type="entry name" value="PAS"/>
    <property type="match status" value="2"/>
</dbReference>